<dbReference type="Proteomes" id="UP000053758">
    <property type="component" value="Unassembled WGS sequence"/>
</dbReference>
<dbReference type="HOGENOM" id="CLU_1864860_0_0_1"/>
<accession>A0A081CDT4</accession>
<reference evidence="1" key="1">
    <citation type="submission" date="2014-07" db="EMBL/GenBank/DDBJ databases">
        <title>Draft genome sequence of the yeast Pseudozyma antarctica JCM 10317 known as a producer of lipase B which used in a wide range of industrial applications.</title>
        <authorList>
            <person name="Morita T."/>
            <person name="Saika A."/>
            <person name="Koike H."/>
        </authorList>
    </citation>
    <scope>NUCLEOTIDE SEQUENCE</scope>
    <source>
        <strain evidence="1">JCM 10317</strain>
    </source>
</reference>
<keyword evidence="2" id="KW-1185">Reference proteome</keyword>
<proteinExistence type="predicted"/>
<sequence length="137" mass="14502">MQPAATDPLDGVRWLSVNGASVGGERAQEAARTWLGPFRQGTSSNATLRARKGVQECLPASSPAPWVLQSRDSVVGNADKMLPSAEQHRLLAMQGSAAPLYALLRANCPGLCITARSEQQAATRTELPGYGESQQAD</sequence>
<dbReference type="EMBL" id="DF830073">
    <property type="protein sequence ID" value="GAK64830.1"/>
    <property type="molecule type" value="Genomic_DNA"/>
</dbReference>
<name>A0A081CDT4_PSEA2</name>
<dbReference type="AlphaFoldDB" id="A0A081CDT4"/>
<evidence type="ECO:0000313" key="2">
    <source>
        <dbReference type="Proteomes" id="UP000053758"/>
    </source>
</evidence>
<protein>
    <submittedName>
        <fullName evidence="1">Uncharacterized protein</fullName>
    </submittedName>
</protein>
<dbReference type="RefSeq" id="XP_014657173.1">
    <property type="nucleotide sequence ID" value="XM_014801687.1"/>
</dbReference>
<organism evidence="1">
    <name type="scientific">Pseudozyma antarctica</name>
    <name type="common">Yeast</name>
    <name type="synonym">Candida antarctica</name>
    <dbReference type="NCBI Taxonomy" id="84753"/>
    <lineage>
        <taxon>Eukaryota</taxon>
        <taxon>Fungi</taxon>
        <taxon>Dikarya</taxon>
        <taxon>Basidiomycota</taxon>
        <taxon>Ustilaginomycotina</taxon>
        <taxon>Ustilaginomycetes</taxon>
        <taxon>Ustilaginales</taxon>
        <taxon>Ustilaginaceae</taxon>
        <taxon>Moesziomyces</taxon>
    </lineage>
</organism>
<dbReference type="GeneID" id="26303748"/>
<evidence type="ECO:0000313" key="1">
    <source>
        <dbReference type="EMBL" id="GAK64830.1"/>
    </source>
</evidence>
<gene>
    <name evidence="1" type="ORF">PAN0_006c3045</name>
</gene>